<proteinExistence type="inferred from homology"/>
<feature type="domain" description="Siroheme decarboxylase NirL-like HTH" evidence="7">
    <location>
        <begin position="8"/>
        <end position="54"/>
    </location>
</feature>
<evidence type="ECO:0000256" key="2">
    <source>
        <dbReference type="ARBA" id="ARBA00023444"/>
    </source>
</evidence>
<dbReference type="InterPro" id="IPR053953">
    <property type="entry name" value="NirdL-like_HTH"/>
</dbReference>
<dbReference type="InterPro" id="IPR036390">
    <property type="entry name" value="WH_DNA-bd_sf"/>
</dbReference>
<protein>
    <recommendedName>
        <fullName evidence="4">siroheme decarboxylase</fullName>
        <ecNumber evidence="4">4.1.1.111</ecNumber>
    </recommendedName>
</protein>
<dbReference type="InterPro" id="IPR050684">
    <property type="entry name" value="HTH-Siroheme_Decarb"/>
</dbReference>
<dbReference type="Pfam" id="PF17805">
    <property type="entry name" value="AsnC_trans_reg2"/>
    <property type="match status" value="1"/>
</dbReference>
<dbReference type="AlphaFoldDB" id="A0A3A4NSG4"/>
<comment type="similarity">
    <text evidence="3">Belongs to the Ahb/Nir family.</text>
</comment>
<dbReference type="InterPro" id="IPR036388">
    <property type="entry name" value="WH-like_DNA-bd_sf"/>
</dbReference>
<comment type="catalytic activity">
    <reaction evidence="5">
        <text>siroheme + 2 H(+) = 12,18-didecarboxysiroheme + 2 CO2</text>
        <dbReference type="Rhea" id="RHEA:19093"/>
        <dbReference type="ChEBI" id="CHEBI:15378"/>
        <dbReference type="ChEBI" id="CHEBI:16526"/>
        <dbReference type="ChEBI" id="CHEBI:60052"/>
        <dbReference type="ChEBI" id="CHEBI:140497"/>
        <dbReference type="EC" id="4.1.1.111"/>
    </reaction>
</comment>
<comment type="caution">
    <text evidence="8">The sequence shown here is derived from an EMBL/GenBank/DDBJ whole genome shotgun (WGS) entry which is preliminary data.</text>
</comment>
<dbReference type="Proteomes" id="UP000265882">
    <property type="component" value="Unassembled WGS sequence"/>
</dbReference>
<reference evidence="8 9" key="1">
    <citation type="journal article" date="2017" name="ISME J.">
        <title>Energy and carbon metabolisms in a deep terrestrial subsurface fluid microbial community.</title>
        <authorList>
            <person name="Momper L."/>
            <person name="Jungbluth S.P."/>
            <person name="Lee M.D."/>
            <person name="Amend J.P."/>
        </authorList>
    </citation>
    <scope>NUCLEOTIDE SEQUENCE [LARGE SCALE GENOMIC DNA]</scope>
    <source>
        <strain evidence="8">SURF_5</strain>
    </source>
</reference>
<dbReference type="SUPFAM" id="SSF46785">
    <property type="entry name" value="Winged helix' DNA-binding domain"/>
    <property type="match status" value="1"/>
</dbReference>
<evidence type="ECO:0000259" key="6">
    <source>
        <dbReference type="Pfam" id="PF17805"/>
    </source>
</evidence>
<dbReference type="InterPro" id="IPR040523">
    <property type="entry name" value="AsnC_trans_reg2"/>
</dbReference>
<evidence type="ECO:0000313" key="9">
    <source>
        <dbReference type="Proteomes" id="UP000265882"/>
    </source>
</evidence>
<dbReference type="Gene3D" id="3.30.70.3460">
    <property type="match status" value="1"/>
</dbReference>
<dbReference type="EMBL" id="QZKU01000046">
    <property type="protein sequence ID" value="RJP23387.1"/>
    <property type="molecule type" value="Genomic_DNA"/>
</dbReference>
<dbReference type="EC" id="4.1.1.111" evidence="4"/>
<gene>
    <name evidence="8" type="ORF">C4520_06355</name>
</gene>
<feature type="domain" description="Siroheme decarboxylase AsnC-like ligand binding" evidence="6">
    <location>
        <begin position="64"/>
        <end position="143"/>
    </location>
</feature>
<evidence type="ECO:0000256" key="3">
    <source>
        <dbReference type="ARBA" id="ARBA00023457"/>
    </source>
</evidence>
<evidence type="ECO:0000256" key="1">
    <source>
        <dbReference type="ARBA" id="ARBA00023239"/>
    </source>
</evidence>
<keyword evidence="1" id="KW-0456">Lyase</keyword>
<sequence>MTAFKRIEQEVLKVIQQEFPISPHPYRELARRIGSSEDDVFHAVEHLRKTGIIRRLGGSFDSRKVGYKSTLVALSVPKERLSEVVSIVNGYTGVTHNYEREGAYNVWFTLIEQSEKKIEETLGEIGRRTGLKPLNLPASHLFKIKVDFDLENDGE</sequence>
<evidence type="ECO:0000259" key="7">
    <source>
        <dbReference type="Pfam" id="PF22451"/>
    </source>
</evidence>
<comment type="pathway">
    <text evidence="2">Porphyrin-containing compound metabolism.</text>
</comment>
<dbReference type="PANTHER" id="PTHR43413">
    <property type="entry name" value="TRANSCRIPTIONAL REGULATOR, ASNC FAMILY"/>
    <property type="match status" value="1"/>
</dbReference>
<organism evidence="8 9">
    <name type="scientific">Abyssobacteria bacterium (strain SURF_5)</name>
    <dbReference type="NCBI Taxonomy" id="2093360"/>
    <lineage>
        <taxon>Bacteria</taxon>
        <taxon>Pseudomonadati</taxon>
        <taxon>Candidatus Hydrogenedentota</taxon>
        <taxon>Candidatus Abyssobacteria</taxon>
    </lineage>
</organism>
<accession>A0A3A4NSG4</accession>
<dbReference type="PANTHER" id="PTHR43413:SF1">
    <property type="entry name" value="SIROHEME DECARBOXYLASE NIRL SUBUNIT"/>
    <property type="match status" value="1"/>
</dbReference>
<evidence type="ECO:0000256" key="4">
    <source>
        <dbReference type="ARBA" id="ARBA00023471"/>
    </source>
</evidence>
<evidence type="ECO:0000313" key="8">
    <source>
        <dbReference type="EMBL" id="RJP23387.1"/>
    </source>
</evidence>
<evidence type="ECO:0000256" key="5">
    <source>
        <dbReference type="ARBA" id="ARBA00048470"/>
    </source>
</evidence>
<name>A0A3A4NSG4_ABYX5</name>
<dbReference type="Pfam" id="PF22451">
    <property type="entry name" value="NirdL-like_HTH"/>
    <property type="match status" value="1"/>
</dbReference>
<dbReference type="Gene3D" id="1.10.10.10">
    <property type="entry name" value="Winged helix-like DNA-binding domain superfamily/Winged helix DNA-binding domain"/>
    <property type="match status" value="1"/>
</dbReference>
<dbReference type="GO" id="GO:0016829">
    <property type="term" value="F:lyase activity"/>
    <property type="evidence" value="ECO:0007669"/>
    <property type="project" value="UniProtKB-KW"/>
</dbReference>